<comment type="caution">
    <text evidence="1">The sequence shown here is derived from an EMBL/GenBank/DDBJ whole genome shotgun (WGS) entry which is preliminary data.</text>
</comment>
<dbReference type="EMBL" id="JARKIF010000003">
    <property type="protein sequence ID" value="KAJ7643730.1"/>
    <property type="molecule type" value="Genomic_DNA"/>
</dbReference>
<keyword evidence="2" id="KW-1185">Reference proteome</keyword>
<accession>A0AAD7CAZ7</accession>
<evidence type="ECO:0000313" key="2">
    <source>
        <dbReference type="Proteomes" id="UP001221142"/>
    </source>
</evidence>
<evidence type="ECO:0000313" key="1">
    <source>
        <dbReference type="EMBL" id="KAJ7643730.1"/>
    </source>
</evidence>
<gene>
    <name evidence="1" type="ORF">FB45DRAFT_1020548</name>
</gene>
<protein>
    <submittedName>
        <fullName evidence="1">Uncharacterized protein</fullName>
    </submittedName>
</protein>
<proteinExistence type="predicted"/>
<sequence>MWTWKKYHLISKDIAIYAKDAKRIKAAVELIVEIERQRRLTEDINETETLLSGFRNSAVVSV</sequence>
<reference evidence="1" key="1">
    <citation type="submission" date="2023-03" db="EMBL/GenBank/DDBJ databases">
        <title>Massive genome expansion in bonnet fungi (Mycena s.s.) driven by repeated elements and novel gene families across ecological guilds.</title>
        <authorList>
            <consortium name="Lawrence Berkeley National Laboratory"/>
            <person name="Harder C.B."/>
            <person name="Miyauchi S."/>
            <person name="Viragh M."/>
            <person name="Kuo A."/>
            <person name="Thoen E."/>
            <person name="Andreopoulos B."/>
            <person name="Lu D."/>
            <person name="Skrede I."/>
            <person name="Drula E."/>
            <person name="Henrissat B."/>
            <person name="Morin E."/>
            <person name="Kohler A."/>
            <person name="Barry K."/>
            <person name="LaButti K."/>
            <person name="Morin E."/>
            <person name="Salamov A."/>
            <person name="Lipzen A."/>
            <person name="Mereny Z."/>
            <person name="Hegedus B."/>
            <person name="Baldrian P."/>
            <person name="Stursova M."/>
            <person name="Weitz H."/>
            <person name="Taylor A."/>
            <person name="Grigoriev I.V."/>
            <person name="Nagy L.G."/>
            <person name="Martin F."/>
            <person name="Kauserud H."/>
        </authorList>
    </citation>
    <scope>NUCLEOTIDE SEQUENCE</scope>
    <source>
        <strain evidence="1">9284</strain>
    </source>
</reference>
<name>A0AAD7CAZ7_9AGAR</name>
<dbReference type="Proteomes" id="UP001221142">
    <property type="component" value="Unassembled WGS sequence"/>
</dbReference>
<dbReference type="AlphaFoldDB" id="A0AAD7CAZ7"/>
<organism evidence="1 2">
    <name type="scientific">Roridomyces roridus</name>
    <dbReference type="NCBI Taxonomy" id="1738132"/>
    <lineage>
        <taxon>Eukaryota</taxon>
        <taxon>Fungi</taxon>
        <taxon>Dikarya</taxon>
        <taxon>Basidiomycota</taxon>
        <taxon>Agaricomycotina</taxon>
        <taxon>Agaricomycetes</taxon>
        <taxon>Agaricomycetidae</taxon>
        <taxon>Agaricales</taxon>
        <taxon>Marasmiineae</taxon>
        <taxon>Mycenaceae</taxon>
        <taxon>Roridomyces</taxon>
    </lineage>
</organism>